<gene>
    <name evidence="1" type="ORF">AB0I59_01535</name>
</gene>
<dbReference type="RefSeq" id="WP_358128936.1">
    <property type="nucleotide sequence ID" value="NZ_JBFALK010000001.1"/>
</dbReference>
<proteinExistence type="predicted"/>
<sequence>MTTPGNGYYVRWVELQRQARAVGERLRANAATYAAAERANEGDV</sequence>
<keyword evidence="2" id="KW-1185">Reference proteome</keyword>
<dbReference type="EMBL" id="JBFALK010000001">
    <property type="protein sequence ID" value="MEV0967288.1"/>
    <property type="molecule type" value="Genomic_DNA"/>
</dbReference>
<comment type="caution">
    <text evidence="1">The sequence shown here is derived from an EMBL/GenBank/DDBJ whole genome shotgun (WGS) entry which is preliminary data.</text>
</comment>
<evidence type="ECO:0000313" key="1">
    <source>
        <dbReference type="EMBL" id="MEV0967288.1"/>
    </source>
</evidence>
<organism evidence="1 2">
    <name type="scientific">Microtetraspora glauca</name>
    <dbReference type="NCBI Taxonomy" id="1996"/>
    <lineage>
        <taxon>Bacteria</taxon>
        <taxon>Bacillati</taxon>
        <taxon>Actinomycetota</taxon>
        <taxon>Actinomycetes</taxon>
        <taxon>Streptosporangiales</taxon>
        <taxon>Streptosporangiaceae</taxon>
        <taxon>Microtetraspora</taxon>
    </lineage>
</organism>
<protein>
    <submittedName>
        <fullName evidence="1">Uncharacterized protein</fullName>
    </submittedName>
</protein>
<accession>A0ABV3G6N8</accession>
<name>A0ABV3G6N8_MICGL</name>
<reference evidence="1 2" key="1">
    <citation type="submission" date="2024-06" db="EMBL/GenBank/DDBJ databases">
        <title>The Natural Products Discovery Center: Release of the First 8490 Sequenced Strains for Exploring Actinobacteria Biosynthetic Diversity.</title>
        <authorList>
            <person name="Kalkreuter E."/>
            <person name="Kautsar S.A."/>
            <person name="Yang D."/>
            <person name="Bader C.D."/>
            <person name="Teijaro C.N."/>
            <person name="Fluegel L."/>
            <person name="Davis C.M."/>
            <person name="Simpson J.R."/>
            <person name="Lauterbach L."/>
            <person name="Steele A.D."/>
            <person name="Gui C."/>
            <person name="Meng S."/>
            <person name="Li G."/>
            <person name="Viehrig K."/>
            <person name="Ye F."/>
            <person name="Su P."/>
            <person name="Kiefer A.F."/>
            <person name="Nichols A."/>
            <person name="Cepeda A.J."/>
            <person name="Yan W."/>
            <person name="Fan B."/>
            <person name="Jiang Y."/>
            <person name="Adhikari A."/>
            <person name="Zheng C.-J."/>
            <person name="Schuster L."/>
            <person name="Cowan T.M."/>
            <person name="Smanski M.J."/>
            <person name="Chevrette M.G."/>
            <person name="De Carvalho L.P.S."/>
            <person name="Shen B."/>
        </authorList>
    </citation>
    <scope>NUCLEOTIDE SEQUENCE [LARGE SCALE GENOMIC DNA]</scope>
    <source>
        <strain evidence="1 2">NPDC050100</strain>
    </source>
</reference>
<dbReference type="Proteomes" id="UP001551675">
    <property type="component" value="Unassembled WGS sequence"/>
</dbReference>
<evidence type="ECO:0000313" key="2">
    <source>
        <dbReference type="Proteomes" id="UP001551675"/>
    </source>
</evidence>